<dbReference type="Gene3D" id="2.60.40.10">
    <property type="entry name" value="Immunoglobulins"/>
    <property type="match status" value="1"/>
</dbReference>
<dbReference type="RefSeq" id="WP_038081522.1">
    <property type="nucleotide sequence ID" value="NZ_JHEG04000001.1"/>
</dbReference>
<organism evidence="2">
    <name type="scientific">Tolypothrix bouteillei VB521301</name>
    <dbReference type="NCBI Taxonomy" id="1479485"/>
    <lineage>
        <taxon>Bacteria</taxon>
        <taxon>Bacillati</taxon>
        <taxon>Cyanobacteriota</taxon>
        <taxon>Cyanophyceae</taxon>
        <taxon>Nostocales</taxon>
        <taxon>Tolypothrichaceae</taxon>
        <taxon>Tolypothrix</taxon>
    </lineage>
</organism>
<evidence type="ECO:0000313" key="1">
    <source>
        <dbReference type="EMBL" id="KAF3886760.1"/>
    </source>
</evidence>
<accession>A0A0C1NDB5</accession>
<comment type="caution">
    <text evidence="2">The sequence shown here is derived from an EMBL/GenBank/DDBJ whole genome shotgun (WGS) entry which is preliminary data.</text>
</comment>
<evidence type="ECO:0000313" key="2">
    <source>
        <dbReference type="EMBL" id="KIE10746.1"/>
    </source>
</evidence>
<dbReference type="EMBL" id="JHEG02000048">
    <property type="protein sequence ID" value="KIE10746.1"/>
    <property type="molecule type" value="Genomic_DNA"/>
</dbReference>
<dbReference type="SUPFAM" id="SSF81296">
    <property type="entry name" value="E set domains"/>
    <property type="match status" value="1"/>
</dbReference>
<dbReference type="Pfam" id="PF13618">
    <property type="entry name" value="Gluconate_2-dh3"/>
    <property type="match status" value="1"/>
</dbReference>
<protein>
    <recommendedName>
        <fullName evidence="4">AMP-activated protein kinase glycogen-binding domain-containing protein</fullName>
    </recommendedName>
</protein>
<evidence type="ECO:0000313" key="3">
    <source>
        <dbReference type="Proteomes" id="UP000029738"/>
    </source>
</evidence>
<proteinExistence type="predicted"/>
<dbReference type="Proteomes" id="UP000029738">
    <property type="component" value="Unassembled WGS sequence"/>
</dbReference>
<evidence type="ECO:0008006" key="4">
    <source>
        <dbReference type="Google" id="ProtNLM"/>
    </source>
</evidence>
<reference evidence="1" key="2">
    <citation type="submission" date="2019-11" db="EMBL/GenBank/DDBJ databases">
        <title>Improved Assembly of Tolypothrix boutellei genome.</title>
        <authorList>
            <person name="Sarangi A.N."/>
            <person name="Mukherjee M."/>
            <person name="Ghosh S."/>
            <person name="Singh D."/>
            <person name="Das A."/>
            <person name="Kant S."/>
            <person name="Prusty A."/>
            <person name="Tripathy S."/>
        </authorList>
    </citation>
    <scope>NUCLEOTIDE SEQUENCE</scope>
    <source>
        <strain evidence="1">VB521301</strain>
    </source>
</reference>
<dbReference type="InterPro" id="IPR014756">
    <property type="entry name" value="Ig_E-set"/>
</dbReference>
<dbReference type="AlphaFoldDB" id="A0A0C1NDB5"/>
<dbReference type="EMBL" id="JHEG04000001">
    <property type="protein sequence ID" value="KAF3886760.1"/>
    <property type="molecule type" value="Genomic_DNA"/>
</dbReference>
<reference evidence="2" key="1">
    <citation type="journal article" date="2015" name="Genome Announc.">
        <title>Draft Genome Sequence of Tolypothrix boutellei Strain VB521301.</title>
        <authorList>
            <person name="Chandrababunaidu M.M."/>
            <person name="Singh D."/>
            <person name="Sen D."/>
            <person name="Bhan S."/>
            <person name="Das S."/>
            <person name="Gupta A."/>
            <person name="Adhikary S.P."/>
            <person name="Tripathy S."/>
        </authorList>
    </citation>
    <scope>NUCLEOTIDE SEQUENCE</scope>
    <source>
        <strain evidence="2">VB521301</strain>
    </source>
</reference>
<keyword evidence="3" id="KW-1185">Reference proteome</keyword>
<dbReference type="InterPro" id="IPR013783">
    <property type="entry name" value="Ig-like_fold"/>
</dbReference>
<dbReference type="STRING" id="1479485.DA73_0219855"/>
<sequence length="357" mass="41770">MSVQILELDDQYVLNHCTKFLARTNTDPRHNFGQFKDDDVRARISESWRFPIVDTYSDGIDATKYYDRNRVTFVYQQQGGTSPNQVAVIGTFANLYEPIPLKNIKFLGEPTSYYAVSVLVPKGEVHTYKFIIDNQAIPDPINPQRTILDNGKEWSRFFTDFCTQPLNFDDWEYDLLGRLVEHILPFRTEEGQNFVNRYYNSLDRQDAETQVPYAYKLDESVGATNFIDNILAREENHYLVDYKICLEQIDRVLRQRNPFVDPNEMPREMYVELYKEMSTDNVNGWDKSKYNSPLHFLRLLRRHTYTGAFAHPKYGGNVGAAGWAYLAERLRDENGTTLFDWRRSIEKPLGINSDYHG</sequence>
<dbReference type="OrthoDB" id="8400810at2"/>
<dbReference type="InterPro" id="IPR027056">
    <property type="entry name" value="Gluconate_2DH_su3"/>
</dbReference>
<gene>
    <name evidence="2" type="ORF">DA73_0219855</name>
    <name evidence="1" type="ORF">DA73_0400015680</name>
</gene>
<name>A0A0C1NDB5_9CYAN</name>